<keyword evidence="2 5" id="KW-0963">Cytoplasm</keyword>
<evidence type="ECO:0000256" key="2">
    <source>
        <dbReference type="ARBA" id="ARBA00022490"/>
    </source>
</evidence>
<feature type="binding site" evidence="5">
    <location>
        <position position="183"/>
    </location>
    <ligand>
        <name>substrate</name>
    </ligand>
</feature>
<evidence type="ECO:0000259" key="7">
    <source>
        <dbReference type="Pfam" id="PF10415"/>
    </source>
</evidence>
<evidence type="ECO:0000313" key="8">
    <source>
        <dbReference type="EMBL" id="QKW52102.1"/>
    </source>
</evidence>
<dbReference type="GO" id="GO:0006106">
    <property type="term" value="P:fumarate metabolic process"/>
    <property type="evidence" value="ECO:0007669"/>
    <property type="project" value="InterPro"/>
</dbReference>
<dbReference type="Gene3D" id="1.20.200.10">
    <property type="entry name" value="Fumarase/aspartase (Central domain)"/>
    <property type="match status" value="1"/>
</dbReference>
<feature type="active site" description="Proton donor/acceptor" evidence="5">
    <location>
        <position position="184"/>
    </location>
</feature>
<dbReference type="GO" id="GO:0006099">
    <property type="term" value="P:tricarboxylic acid cycle"/>
    <property type="evidence" value="ECO:0007669"/>
    <property type="project" value="UniProtKB-UniRule"/>
</dbReference>
<evidence type="ECO:0000313" key="9">
    <source>
        <dbReference type="Proteomes" id="UP000509303"/>
    </source>
</evidence>
<comment type="subunit">
    <text evidence="5">Homotetramer.</text>
</comment>
<comment type="miscellaneous">
    <text evidence="5">There are 2 substrate-binding sites: the catalytic A site, and the non-catalytic B site that may play a role in the transfer of substrate or product between the active site and the solvent. Alternatively, the B site may bind allosteric effectors.</text>
</comment>
<comment type="function">
    <text evidence="5">Involved in the TCA cycle. Catalyzes the stereospecific interconversion of fumarate to L-malate.</text>
</comment>
<dbReference type="PRINTS" id="PR00149">
    <property type="entry name" value="FUMRATELYASE"/>
</dbReference>
<feature type="binding site" evidence="5">
    <location>
        <begin position="135"/>
        <end position="137"/>
    </location>
    <ligand>
        <name>substrate</name>
    </ligand>
</feature>
<feature type="binding site" evidence="5">
    <location>
        <begin position="320"/>
        <end position="322"/>
    </location>
    <ligand>
        <name>substrate</name>
    </ligand>
</feature>
<dbReference type="RefSeq" id="WP_176163808.1">
    <property type="nucleotide sequence ID" value="NZ_CP054929.1"/>
</dbReference>
<sequence length="463" mass="49095">MSDEQYRIEHDSMGEVRVPADAKWRAQTQRAVENFPVSGQRLERAHIQALAQIKAAAATVNAELGVIDKEIADAIAGAAGEVADGRWDEHFPVDVFQTGSGTSSNMNTNEVVATLATERLGRPVHPNDHVNASQSSNDVFPSSIHIAATAAVTADLIPALDHLAEALERKAQEFAAVVKSGRTHLMDATPVTLGQEFGGYAAQVRYGVERLRGALPRLAELPLGGTAVGTGINTPPGFSAAVIAEVARATGLPLSEARNHFEAQGARDALVETSGQLRTIAVGLTKICNDLRWMASGPRTGLAEIALPDLQPGSSIMPGKVNPVIPEAVLMVAAQVTGNDATVATAGAAGNFELNVMLPVIAKNLLESIRLLGNAARLLADRTVDGITADVERAREYAESSPSVVTPLNRYIGYEEAAKVAKRSLAERKTIRQVVLESGYVERGDLTLAQLDEALDVLRMTHP</sequence>
<dbReference type="SUPFAM" id="SSF48557">
    <property type="entry name" value="L-aspartase-like"/>
    <property type="match status" value="1"/>
</dbReference>
<dbReference type="Pfam" id="PF10415">
    <property type="entry name" value="FumaraseC_C"/>
    <property type="match status" value="1"/>
</dbReference>
<comment type="subcellular location">
    <subcellularLocation>
        <location evidence="5">Cytoplasm</location>
    </subcellularLocation>
</comment>
<dbReference type="PANTHER" id="PTHR11444">
    <property type="entry name" value="ASPARTATEAMMONIA/ARGININOSUCCINATE/ADENYLOSUCCINATE LYASE"/>
    <property type="match status" value="1"/>
</dbReference>
<feature type="binding site" description="in site B" evidence="5">
    <location>
        <begin position="125"/>
        <end position="128"/>
    </location>
    <ligand>
        <name>substrate</name>
    </ligand>
</feature>
<evidence type="ECO:0000259" key="6">
    <source>
        <dbReference type="Pfam" id="PF00206"/>
    </source>
</evidence>
<dbReference type="InterPro" id="IPR024083">
    <property type="entry name" value="Fumarase/histidase_N"/>
</dbReference>
<feature type="domain" description="Fumarase C C-terminal" evidence="7">
    <location>
        <begin position="405"/>
        <end position="462"/>
    </location>
</feature>
<comment type="similarity">
    <text evidence="1 5">Belongs to the class-II fumarase/aspartase family. Fumarase subfamily.</text>
</comment>
<feature type="domain" description="Fumarate lyase N-terminal" evidence="6">
    <location>
        <begin position="14"/>
        <end position="338"/>
    </location>
</feature>
<dbReference type="GO" id="GO:0004333">
    <property type="term" value="F:fumarate hydratase activity"/>
    <property type="evidence" value="ECO:0007669"/>
    <property type="project" value="UniProtKB-UniRule"/>
</dbReference>
<dbReference type="InterPro" id="IPR018951">
    <property type="entry name" value="Fumarase_C_C"/>
</dbReference>
<reference evidence="8 9" key="1">
    <citation type="submission" date="2020-06" db="EMBL/GenBank/DDBJ databases">
        <title>Genome mining for natural products.</title>
        <authorList>
            <person name="Zhang B."/>
            <person name="Shi J."/>
            <person name="Ge H."/>
        </authorList>
    </citation>
    <scope>NUCLEOTIDE SEQUENCE [LARGE SCALE GENOMIC DNA]</scope>
    <source>
        <strain evidence="8 9">NA00687</strain>
    </source>
</reference>
<dbReference type="PRINTS" id="PR00145">
    <property type="entry name" value="ARGSUCLYASE"/>
</dbReference>
<evidence type="ECO:0000256" key="3">
    <source>
        <dbReference type="ARBA" id="ARBA00022532"/>
    </source>
</evidence>
<dbReference type="InterPro" id="IPR022761">
    <property type="entry name" value="Fumarate_lyase_N"/>
</dbReference>
<dbReference type="GO" id="GO:0005737">
    <property type="term" value="C:cytoplasm"/>
    <property type="evidence" value="ECO:0007669"/>
    <property type="project" value="UniProtKB-SubCell"/>
</dbReference>
<evidence type="ECO:0000256" key="1">
    <source>
        <dbReference type="ARBA" id="ARBA00009084"/>
    </source>
</evidence>
<dbReference type="UniPathway" id="UPA00223">
    <property type="reaction ID" value="UER01007"/>
</dbReference>
<dbReference type="AlphaFoldDB" id="A0A7H8NCI7"/>
<protein>
    <recommendedName>
        <fullName evidence="5">Fumarate hydratase class II</fullName>
        <shortName evidence="5">Fumarase C</shortName>
        <ecNumber evidence="5">4.2.1.2</ecNumber>
    </recommendedName>
    <alternativeName>
        <fullName evidence="5">Aerobic fumarase</fullName>
    </alternativeName>
    <alternativeName>
        <fullName evidence="5">Iron-independent fumarase</fullName>
    </alternativeName>
</protein>
<dbReference type="InterPro" id="IPR005677">
    <property type="entry name" value="Fum_hydII"/>
</dbReference>
<proteinExistence type="inferred from homology"/>
<name>A0A7H8NCI7_9ACTN</name>
<dbReference type="FunFam" id="1.20.200.10:FF:000001">
    <property type="entry name" value="Fumarate hydratase, mitochondrial"/>
    <property type="match status" value="1"/>
</dbReference>
<keyword evidence="9" id="KW-1185">Reference proteome</keyword>
<dbReference type="FunFam" id="1.10.275.10:FF:000001">
    <property type="entry name" value="Fumarate hydratase, mitochondrial"/>
    <property type="match status" value="1"/>
</dbReference>
<dbReference type="NCBIfam" id="NF008909">
    <property type="entry name" value="PRK12273.1"/>
    <property type="match status" value="1"/>
</dbReference>
<evidence type="ECO:0000256" key="5">
    <source>
        <dbReference type="HAMAP-Rule" id="MF_00743"/>
    </source>
</evidence>
<accession>A0A7H8NCI7</accession>
<dbReference type="Proteomes" id="UP000509303">
    <property type="component" value="Chromosome"/>
</dbReference>
<dbReference type="Gene3D" id="1.10.275.10">
    <property type="entry name" value="Fumarase/aspartase (N-terminal domain)"/>
    <property type="match status" value="1"/>
</dbReference>
<dbReference type="InterPro" id="IPR000362">
    <property type="entry name" value="Fumarate_lyase_fam"/>
</dbReference>
<dbReference type="EMBL" id="CP054929">
    <property type="protein sequence ID" value="QKW52102.1"/>
    <property type="molecule type" value="Genomic_DNA"/>
</dbReference>
<gene>
    <name evidence="5" type="primary">fumC</name>
    <name evidence="8" type="ORF">HUT08_24085</name>
</gene>
<dbReference type="HAMAP" id="MF_00743">
    <property type="entry name" value="FumaraseC"/>
    <property type="match status" value="1"/>
</dbReference>
<feature type="binding site" evidence="5">
    <location>
        <position position="315"/>
    </location>
    <ligand>
        <name>substrate</name>
    </ligand>
</feature>
<dbReference type="InterPro" id="IPR020557">
    <property type="entry name" value="Fumarate_lyase_CS"/>
</dbReference>
<dbReference type="PROSITE" id="PS00163">
    <property type="entry name" value="FUMARATE_LYASES"/>
    <property type="match status" value="1"/>
</dbReference>
<feature type="site" description="Important for catalytic activity" evidence="5">
    <location>
        <position position="327"/>
    </location>
</feature>
<feature type="active site" evidence="5">
    <location>
        <position position="314"/>
    </location>
</feature>
<evidence type="ECO:0000256" key="4">
    <source>
        <dbReference type="ARBA" id="ARBA00023239"/>
    </source>
</evidence>
<dbReference type="Pfam" id="PF00206">
    <property type="entry name" value="Lyase_1"/>
    <property type="match status" value="1"/>
</dbReference>
<keyword evidence="3 5" id="KW-0816">Tricarboxylic acid cycle</keyword>
<dbReference type="Gene3D" id="1.10.40.30">
    <property type="entry name" value="Fumarase/aspartase (C-terminal domain)"/>
    <property type="match status" value="1"/>
</dbReference>
<comment type="pathway">
    <text evidence="5">Carbohydrate metabolism; tricarboxylic acid cycle; (S)-malate from fumarate: step 1/1.</text>
</comment>
<feature type="binding site" evidence="5">
    <location>
        <begin position="100"/>
        <end position="102"/>
    </location>
    <ligand>
        <name>substrate</name>
    </ligand>
</feature>
<keyword evidence="4 5" id="KW-0456">Lyase</keyword>
<dbReference type="InterPro" id="IPR008948">
    <property type="entry name" value="L-Aspartase-like"/>
</dbReference>
<dbReference type="EC" id="4.2.1.2" evidence="5"/>
<dbReference type="PANTHER" id="PTHR11444:SF22">
    <property type="entry name" value="FUMARATE HYDRATASE CLASS II"/>
    <property type="match status" value="1"/>
</dbReference>
<comment type="catalytic activity">
    <reaction evidence="5">
        <text>(S)-malate = fumarate + H2O</text>
        <dbReference type="Rhea" id="RHEA:12460"/>
        <dbReference type="ChEBI" id="CHEBI:15377"/>
        <dbReference type="ChEBI" id="CHEBI:15589"/>
        <dbReference type="ChEBI" id="CHEBI:29806"/>
        <dbReference type="EC" id="4.2.1.2"/>
    </reaction>
</comment>
<organism evidence="8 9">
    <name type="scientific">Streptomyces buecherae</name>
    <dbReference type="NCBI Taxonomy" id="2763006"/>
    <lineage>
        <taxon>Bacteria</taxon>
        <taxon>Bacillati</taxon>
        <taxon>Actinomycetota</taxon>
        <taxon>Actinomycetes</taxon>
        <taxon>Kitasatosporales</taxon>
        <taxon>Streptomycetaceae</taxon>
        <taxon>Streptomyces</taxon>
    </lineage>
</organism>